<dbReference type="PANTHER" id="PTHR47765">
    <property type="entry name" value="3'-5' EXONUCLEASE DOMAIN-CONTAINING PROTEIN"/>
    <property type="match status" value="1"/>
</dbReference>
<sequence length="890" mass="102235">MTGRGRGLCQVRSAQLSRNDSKGSFGSLDGVRTNFGPAKTADIVCVNLDLDEVTRAWYLHFKNYWNMLKKSPAVVNMLHQHFDECDNPFEQALRLCYNCLDFKDAKPKTLAHLIMEQFGDWKARTKRDVGYLLSIDIKISAFNVVRRQRSFILMKLVASIYEMVNDCDIFLECIYRMISEKQYKEASQCALLLGLQERFGIEEFLLPLLLQDKLLCVDEFLNESVKHRIDLVVFLDSLLGQAVAIRSILEALILRLQIPEVKWNKLHNKPWRKLIARFVKMYNISSEVTPNLNKKRNEGALQFLLHKRYIENGFGDESWKEMVREAVKDDESLQQELVGLVASYGDTAEALRWAHFYNIDRSYWPHMVRLYSDNPDEDRHQQQLQNANIIDESWDDGAKEPTKYHEFKLPLTSVHLVDNISSFECFIYSGLQDTSVVGLDCEWKPSFGVNSSELSLLQIATRHSVFLLDVIKIGNSFPHLWKKLNEVLFSNCDIMKLGFNFSADICMIKRALPHLGFIHELGFLDLLSLWKHLDKSNKITLPYAGIASGGLSLNVLVHLCCGKPLDKSDQFSNWENRPLRNSQLLYAALDAYCLIEVYDMLKLCCEEQRLSFNDICHQLMSARHPKRKTKKPSIKTERKREQKVELPQPPREQRDPVMADSVKFVCDTMLQGLGKLLRKCGIDTAIPSNTDDHTECVRLANDEHRYVLTRGTAFEKLLGSVPAGYCLRIISDDLNEQLKQVLDYYHIVVTKKDVFSRCQVCNSNSFVKVSKSTMGALISSSKNLKICMPPYYEDNLEDEATGFSSEDEFYEECGSPLTTQTRKWDLYSDEHVDVGLCLTKQGAKIQVEEVPTSLLGKMDIFYICEQCGKIYWDGSHYDKVIFGRLQGIVL</sequence>
<dbReference type="EMBL" id="GEZM01012244">
    <property type="protein sequence ID" value="JAV93065.1"/>
    <property type="molecule type" value="Transcribed_RNA"/>
</dbReference>
<dbReference type="Pfam" id="PF01612">
    <property type="entry name" value="DNA_pol_A_exo1"/>
    <property type="match status" value="1"/>
</dbReference>
<dbReference type="InterPro" id="IPR052408">
    <property type="entry name" value="Exonuclease_MUT-7-like"/>
</dbReference>
<dbReference type="SMART" id="SM00474">
    <property type="entry name" value="35EXOc"/>
    <property type="match status" value="1"/>
</dbReference>
<dbReference type="InterPro" id="IPR002562">
    <property type="entry name" value="3'-5'_exonuclease_dom"/>
</dbReference>
<organism evidence="3">
    <name type="scientific">Photinus pyralis</name>
    <name type="common">Common eastern firefly</name>
    <name type="synonym">Lampyris pyralis</name>
    <dbReference type="NCBI Taxonomy" id="7054"/>
    <lineage>
        <taxon>Eukaryota</taxon>
        <taxon>Metazoa</taxon>
        <taxon>Ecdysozoa</taxon>
        <taxon>Arthropoda</taxon>
        <taxon>Hexapoda</taxon>
        <taxon>Insecta</taxon>
        <taxon>Pterygota</taxon>
        <taxon>Neoptera</taxon>
        <taxon>Endopterygota</taxon>
        <taxon>Coleoptera</taxon>
        <taxon>Polyphaga</taxon>
        <taxon>Elateriformia</taxon>
        <taxon>Elateroidea</taxon>
        <taxon>Lampyridae</taxon>
        <taxon>Lampyrinae</taxon>
        <taxon>Photinus</taxon>
    </lineage>
</organism>
<feature type="region of interest" description="Disordered" evidence="1">
    <location>
        <begin position="623"/>
        <end position="655"/>
    </location>
</feature>
<dbReference type="InterPro" id="IPR036397">
    <property type="entry name" value="RNaseH_sf"/>
</dbReference>
<dbReference type="Gene3D" id="3.30.420.10">
    <property type="entry name" value="Ribonuclease H-like superfamily/Ribonuclease H"/>
    <property type="match status" value="1"/>
</dbReference>
<dbReference type="GO" id="GO:0006139">
    <property type="term" value="P:nucleobase-containing compound metabolic process"/>
    <property type="evidence" value="ECO:0007669"/>
    <property type="project" value="InterPro"/>
</dbReference>
<feature type="domain" description="3'-5' exonuclease" evidence="2">
    <location>
        <begin position="414"/>
        <end position="606"/>
    </location>
</feature>
<name>A0A1Y1N8X7_PHOPY</name>
<dbReference type="InterPro" id="IPR012337">
    <property type="entry name" value="RNaseH-like_sf"/>
</dbReference>
<dbReference type="GO" id="GO:0003676">
    <property type="term" value="F:nucleic acid binding"/>
    <property type="evidence" value="ECO:0007669"/>
    <property type="project" value="InterPro"/>
</dbReference>
<dbReference type="PANTHER" id="PTHR47765:SF2">
    <property type="entry name" value="EXONUCLEASE MUT-7 HOMOLOG"/>
    <property type="match status" value="1"/>
</dbReference>
<dbReference type="EMBL" id="GEZM01012247">
    <property type="protein sequence ID" value="JAV93057.1"/>
    <property type="molecule type" value="Transcribed_RNA"/>
</dbReference>
<protein>
    <recommendedName>
        <fullName evidence="2">3'-5' exonuclease domain-containing protein</fullName>
    </recommendedName>
</protein>
<evidence type="ECO:0000259" key="2">
    <source>
        <dbReference type="SMART" id="SM00474"/>
    </source>
</evidence>
<accession>A0A1Y1N8X7</accession>
<feature type="compositionally biased region" description="Basic residues" evidence="1">
    <location>
        <begin position="623"/>
        <end position="633"/>
    </location>
</feature>
<dbReference type="Pfam" id="PF01927">
    <property type="entry name" value="Mut7-C"/>
    <property type="match status" value="2"/>
</dbReference>
<feature type="compositionally biased region" description="Basic and acidic residues" evidence="1">
    <location>
        <begin position="634"/>
        <end position="644"/>
    </location>
</feature>
<evidence type="ECO:0000313" key="3">
    <source>
        <dbReference type="EMBL" id="JAV93065.1"/>
    </source>
</evidence>
<dbReference type="InterPro" id="IPR002782">
    <property type="entry name" value="Mut7-C_RNAse_dom"/>
</dbReference>
<evidence type="ECO:0000256" key="1">
    <source>
        <dbReference type="SAM" id="MobiDB-lite"/>
    </source>
</evidence>
<reference evidence="3" key="1">
    <citation type="journal article" date="2016" name="Sci. Rep.">
        <title>Molecular characterization of firefly nuptial gifts: a multi-omics approach sheds light on postcopulatory sexual selection.</title>
        <authorList>
            <person name="Al-Wathiqui N."/>
            <person name="Fallon T.R."/>
            <person name="South A."/>
            <person name="Weng J.K."/>
            <person name="Lewis S.M."/>
        </authorList>
    </citation>
    <scope>NUCLEOTIDE SEQUENCE</scope>
</reference>
<dbReference type="GO" id="GO:0008408">
    <property type="term" value="F:3'-5' exonuclease activity"/>
    <property type="evidence" value="ECO:0007669"/>
    <property type="project" value="InterPro"/>
</dbReference>
<proteinExistence type="predicted"/>
<dbReference type="SUPFAM" id="SSF53098">
    <property type="entry name" value="Ribonuclease H-like"/>
    <property type="match status" value="1"/>
</dbReference>
<dbReference type="AlphaFoldDB" id="A0A1Y1N8X7"/>